<dbReference type="CDD" id="cd00299">
    <property type="entry name" value="GST_C_family"/>
    <property type="match status" value="1"/>
</dbReference>
<sequence>MDTTAEFTVYHIPVCPFSQRLEILLALKEARSKVRFEVVDITQPRPPELLAKSRGSTALPIMELPGGRILKESLVLMQFIEDLWPDPAVAQRDPYRRAVENMLVRLEGDFANAGYAFVMNQDPQRREPLRQRMLEQFARIDEFLVAQAPRTTYLFENFGWAEAVFTPLFMRFWFLEYYEEFDLPADARFDRVRDWREACLRHPAAQQVSREEIIKLYYDYAKGAGNGALLPGRERSSFVFEPHWSDRPWPPRDKWSRSASDAELGLSLSD</sequence>
<reference evidence="4" key="1">
    <citation type="submission" date="2021-01" db="EMBL/GenBank/DDBJ databases">
        <title>Ramlibacter sp. strain AW1 16S ribosomal RNA gene Genome sequencing and assembly.</title>
        <authorList>
            <person name="Kang M."/>
        </authorList>
    </citation>
    <scope>NUCLEOTIDE SEQUENCE</scope>
    <source>
        <strain evidence="4">AW1</strain>
    </source>
</reference>
<evidence type="ECO:0000259" key="2">
    <source>
        <dbReference type="PROSITE" id="PS50404"/>
    </source>
</evidence>
<proteinExistence type="predicted"/>
<accession>A0A936ZSP8</accession>
<dbReference type="Pfam" id="PF13417">
    <property type="entry name" value="GST_N_3"/>
    <property type="match status" value="1"/>
</dbReference>
<dbReference type="PROSITE" id="PS50404">
    <property type="entry name" value="GST_NTER"/>
    <property type="match status" value="1"/>
</dbReference>
<dbReference type="InterPro" id="IPR050983">
    <property type="entry name" value="GST_Omega/HSP26"/>
</dbReference>
<dbReference type="PANTHER" id="PTHR43968">
    <property type="match status" value="1"/>
</dbReference>
<evidence type="ECO:0000313" key="4">
    <source>
        <dbReference type="EMBL" id="MBL0422763.1"/>
    </source>
</evidence>
<dbReference type="PANTHER" id="PTHR43968:SF6">
    <property type="entry name" value="GLUTATHIONE S-TRANSFERASE OMEGA"/>
    <property type="match status" value="1"/>
</dbReference>
<dbReference type="Gene3D" id="1.20.1050.10">
    <property type="match status" value="1"/>
</dbReference>
<dbReference type="SUPFAM" id="SSF47616">
    <property type="entry name" value="GST C-terminal domain-like"/>
    <property type="match status" value="1"/>
</dbReference>
<evidence type="ECO:0000313" key="5">
    <source>
        <dbReference type="Proteomes" id="UP000613011"/>
    </source>
</evidence>
<organism evidence="4 5">
    <name type="scientific">Ramlibacter aurantiacus</name>
    <dbReference type="NCBI Taxonomy" id="2801330"/>
    <lineage>
        <taxon>Bacteria</taxon>
        <taxon>Pseudomonadati</taxon>
        <taxon>Pseudomonadota</taxon>
        <taxon>Betaproteobacteria</taxon>
        <taxon>Burkholderiales</taxon>
        <taxon>Comamonadaceae</taxon>
        <taxon>Ramlibacter</taxon>
    </lineage>
</organism>
<dbReference type="PROSITE" id="PS50405">
    <property type="entry name" value="GST_CTER"/>
    <property type="match status" value="1"/>
</dbReference>
<dbReference type="SUPFAM" id="SSF52833">
    <property type="entry name" value="Thioredoxin-like"/>
    <property type="match status" value="1"/>
</dbReference>
<dbReference type="CDD" id="cd00570">
    <property type="entry name" value="GST_N_family"/>
    <property type="match status" value="1"/>
</dbReference>
<dbReference type="Proteomes" id="UP000613011">
    <property type="component" value="Unassembled WGS sequence"/>
</dbReference>
<dbReference type="AlphaFoldDB" id="A0A936ZSP8"/>
<evidence type="ECO:0000256" key="1">
    <source>
        <dbReference type="SAM" id="MobiDB-lite"/>
    </source>
</evidence>
<dbReference type="InterPro" id="IPR036249">
    <property type="entry name" value="Thioredoxin-like_sf"/>
</dbReference>
<dbReference type="RefSeq" id="WP_201685896.1">
    <property type="nucleotide sequence ID" value="NZ_JAEQNA010000009.1"/>
</dbReference>
<feature type="region of interest" description="Disordered" evidence="1">
    <location>
        <begin position="245"/>
        <end position="270"/>
    </location>
</feature>
<gene>
    <name evidence="4" type="ORF">JI739_20680</name>
</gene>
<feature type="compositionally biased region" description="Basic and acidic residues" evidence="1">
    <location>
        <begin position="245"/>
        <end position="256"/>
    </location>
</feature>
<feature type="domain" description="GST N-terminal" evidence="2">
    <location>
        <begin position="5"/>
        <end position="88"/>
    </location>
</feature>
<dbReference type="EMBL" id="JAEQNA010000009">
    <property type="protein sequence ID" value="MBL0422763.1"/>
    <property type="molecule type" value="Genomic_DNA"/>
</dbReference>
<name>A0A936ZSP8_9BURK</name>
<protein>
    <submittedName>
        <fullName evidence="4">Glutathione S-transferase family protein</fullName>
    </submittedName>
</protein>
<dbReference type="InterPro" id="IPR036282">
    <property type="entry name" value="Glutathione-S-Trfase_C_sf"/>
</dbReference>
<keyword evidence="5" id="KW-1185">Reference proteome</keyword>
<dbReference type="InterPro" id="IPR004045">
    <property type="entry name" value="Glutathione_S-Trfase_N"/>
</dbReference>
<dbReference type="Gene3D" id="3.40.30.10">
    <property type="entry name" value="Glutaredoxin"/>
    <property type="match status" value="1"/>
</dbReference>
<dbReference type="GO" id="GO:0005737">
    <property type="term" value="C:cytoplasm"/>
    <property type="evidence" value="ECO:0007669"/>
    <property type="project" value="TreeGrafter"/>
</dbReference>
<comment type="caution">
    <text evidence="4">The sequence shown here is derived from an EMBL/GenBank/DDBJ whole genome shotgun (WGS) entry which is preliminary data.</text>
</comment>
<dbReference type="InterPro" id="IPR010987">
    <property type="entry name" value="Glutathione-S-Trfase_C-like"/>
</dbReference>
<feature type="domain" description="GST C-terminal" evidence="3">
    <location>
        <begin position="93"/>
        <end position="224"/>
    </location>
</feature>
<dbReference type="Pfam" id="PF13410">
    <property type="entry name" value="GST_C_2"/>
    <property type="match status" value="1"/>
</dbReference>
<evidence type="ECO:0000259" key="3">
    <source>
        <dbReference type="PROSITE" id="PS50405"/>
    </source>
</evidence>